<gene>
    <name evidence="7" type="ORF">M4486_07010</name>
</gene>
<dbReference type="InterPro" id="IPR050624">
    <property type="entry name" value="HTH-type_Tx_Regulator"/>
</dbReference>
<dbReference type="InterPro" id="IPR001647">
    <property type="entry name" value="HTH_TetR"/>
</dbReference>
<evidence type="ECO:0000256" key="3">
    <source>
        <dbReference type="ARBA" id="ARBA00023163"/>
    </source>
</evidence>
<keyword evidence="1" id="KW-0805">Transcription regulation</keyword>
<keyword evidence="2 4" id="KW-0238">DNA-binding</keyword>
<evidence type="ECO:0000256" key="4">
    <source>
        <dbReference type="PROSITE-ProRule" id="PRU00335"/>
    </source>
</evidence>
<dbReference type="PRINTS" id="PR00455">
    <property type="entry name" value="HTHTETR"/>
</dbReference>
<dbReference type="SUPFAM" id="SSF48498">
    <property type="entry name" value="Tetracyclin repressor-like, C-terminal domain"/>
    <property type="match status" value="1"/>
</dbReference>
<dbReference type="Pfam" id="PF00440">
    <property type="entry name" value="TetR_N"/>
    <property type="match status" value="1"/>
</dbReference>
<feature type="region of interest" description="Disordered" evidence="5">
    <location>
        <begin position="1"/>
        <end position="27"/>
    </location>
</feature>
<dbReference type="InterPro" id="IPR054129">
    <property type="entry name" value="DesT_TetR_C"/>
</dbReference>
<name>A0ABY4NC52_9MICO</name>
<accession>A0ABY4NC52</accession>
<dbReference type="InterPro" id="IPR009057">
    <property type="entry name" value="Homeodomain-like_sf"/>
</dbReference>
<protein>
    <submittedName>
        <fullName evidence="7">TetR/AcrR family transcriptional regulator</fullName>
    </submittedName>
</protein>
<dbReference type="InterPro" id="IPR036271">
    <property type="entry name" value="Tet_transcr_reg_TetR-rel_C_sf"/>
</dbReference>
<evidence type="ECO:0000259" key="6">
    <source>
        <dbReference type="PROSITE" id="PS50977"/>
    </source>
</evidence>
<sequence length="220" mass="24197">MATASEKPSARAGGSRARSPRMSGRERREQLVMIGRSVFAQKGYDATSVEEIAARAQVSKPIVYEHFGGKEGLYAVIVDRETSTLLGALEAALDDHRAHPRTLMERAALAFLTYIDEREDGFRILVRDSPATHQGGSYSTLLGDVAAKVESILTAQLRLRRYTAADAALYAQMLVGMVAFTGQWWLETRIPAKEDVAARMVNLSWFGLGALQKDPQLRGK</sequence>
<dbReference type="PROSITE" id="PS50977">
    <property type="entry name" value="HTH_TETR_2"/>
    <property type="match status" value="1"/>
</dbReference>
<evidence type="ECO:0000313" key="8">
    <source>
        <dbReference type="Proteomes" id="UP001055868"/>
    </source>
</evidence>
<dbReference type="EMBL" id="CP097218">
    <property type="protein sequence ID" value="UQN31024.1"/>
    <property type="molecule type" value="Genomic_DNA"/>
</dbReference>
<dbReference type="Gene3D" id="1.10.357.10">
    <property type="entry name" value="Tetracycline Repressor, domain 2"/>
    <property type="match status" value="1"/>
</dbReference>
<dbReference type="SUPFAM" id="SSF46689">
    <property type="entry name" value="Homeodomain-like"/>
    <property type="match status" value="1"/>
</dbReference>
<dbReference type="PROSITE" id="PS01081">
    <property type="entry name" value="HTH_TETR_1"/>
    <property type="match status" value="1"/>
</dbReference>
<evidence type="ECO:0000313" key="7">
    <source>
        <dbReference type="EMBL" id="UQN31024.1"/>
    </source>
</evidence>
<evidence type="ECO:0000256" key="5">
    <source>
        <dbReference type="SAM" id="MobiDB-lite"/>
    </source>
</evidence>
<organism evidence="7 8">
    <name type="scientific">Brachybacterium kimchii</name>
    <dbReference type="NCBI Taxonomy" id="2942909"/>
    <lineage>
        <taxon>Bacteria</taxon>
        <taxon>Bacillati</taxon>
        <taxon>Actinomycetota</taxon>
        <taxon>Actinomycetes</taxon>
        <taxon>Micrococcales</taxon>
        <taxon>Dermabacteraceae</taxon>
        <taxon>Brachybacterium</taxon>
    </lineage>
</organism>
<dbReference type="Pfam" id="PF21943">
    <property type="entry name" value="TetR_C_46"/>
    <property type="match status" value="1"/>
</dbReference>
<evidence type="ECO:0000256" key="1">
    <source>
        <dbReference type="ARBA" id="ARBA00023015"/>
    </source>
</evidence>
<feature type="DNA-binding region" description="H-T-H motif" evidence="4">
    <location>
        <begin position="48"/>
        <end position="67"/>
    </location>
</feature>
<proteinExistence type="predicted"/>
<dbReference type="Proteomes" id="UP001055868">
    <property type="component" value="Chromosome"/>
</dbReference>
<evidence type="ECO:0000256" key="2">
    <source>
        <dbReference type="ARBA" id="ARBA00023125"/>
    </source>
</evidence>
<keyword evidence="8" id="KW-1185">Reference proteome</keyword>
<reference evidence="7" key="1">
    <citation type="submission" date="2022-05" db="EMBL/GenBank/DDBJ databases">
        <title>Genomic analysis of Brachybacterium sp. CBA3104.</title>
        <authorList>
            <person name="Roh S.W."/>
            <person name="Kim Y.B."/>
            <person name="Kim Y."/>
        </authorList>
    </citation>
    <scope>NUCLEOTIDE SEQUENCE</scope>
    <source>
        <strain evidence="7">CBA3104</strain>
    </source>
</reference>
<feature type="compositionally biased region" description="Low complexity" evidence="5">
    <location>
        <begin position="10"/>
        <end position="22"/>
    </location>
</feature>
<dbReference type="InterPro" id="IPR023772">
    <property type="entry name" value="DNA-bd_HTH_TetR-type_CS"/>
</dbReference>
<dbReference type="RefSeq" id="WP_249480407.1">
    <property type="nucleotide sequence ID" value="NZ_CP097218.1"/>
</dbReference>
<dbReference type="PANTHER" id="PTHR43479">
    <property type="entry name" value="ACREF/ENVCD OPERON REPRESSOR-RELATED"/>
    <property type="match status" value="1"/>
</dbReference>
<feature type="domain" description="HTH tetR-type" evidence="6">
    <location>
        <begin position="25"/>
        <end position="85"/>
    </location>
</feature>
<keyword evidence="3" id="KW-0804">Transcription</keyword>
<dbReference type="PANTHER" id="PTHR43479:SF11">
    <property type="entry name" value="ACREF_ENVCD OPERON REPRESSOR-RELATED"/>
    <property type="match status" value="1"/>
</dbReference>